<dbReference type="AlphaFoldDB" id="A0A9N8VN33"/>
<dbReference type="PANTHER" id="PTHR15615">
    <property type="match status" value="1"/>
</dbReference>
<proteinExistence type="predicted"/>
<dbReference type="CDD" id="cd20557">
    <property type="entry name" value="CYCLIN_ScPCL1-like"/>
    <property type="match status" value="1"/>
</dbReference>
<dbReference type="OrthoDB" id="10250320at2759"/>
<name>A0A9N8VN33_9GLOM</name>
<reference evidence="2" key="1">
    <citation type="submission" date="2021-06" db="EMBL/GenBank/DDBJ databases">
        <authorList>
            <person name="Kallberg Y."/>
            <person name="Tangrot J."/>
            <person name="Rosling A."/>
        </authorList>
    </citation>
    <scope>NUCLEOTIDE SEQUENCE</scope>
    <source>
        <strain evidence="2">FL966</strain>
    </source>
</reference>
<dbReference type="GO" id="GO:0005634">
    <property type="term" value="C:nucleus"/>
    <property type="evidence" value="ECO:0007669"/>
    <property type="project" value="TreeGrafter"/>
</dbReference>
<evidence type="ECO:0000313" key="3">
    <source>
        <dbReference type="Proteomes" id="UP000789759"/>
    </source>
</evidence>
<dbReference type="InterPro" id="IPR006671">
    <property type="entry name" value="Cyclin_N"/>
</dbReference>
<feature type="domain" description="Cyclin N-terminal" evidence="1">
    <location>
        <begin position="62"/>
        <end position="160"/>
    </location>
</feature>
<dbReference type="PANTHER" id="PTHR15615:SF10">
    <property type="entry name" value="PHO85 CYCLIN-2-RELATED"/>
    <property type="match status" value="1"/>
</dbReference>
<evidence type="ECO:0000313" key="2">
    <source>
        <dbReference type="EMBL" id="CAG8454025.1"/>
    </source>
</evidence>
<accession>A0A9N8VN33</accession>
<protein>
    <submittedName>
        <fullName evidence="2">25000_t:CDS:1</fullName>
    </submittedName>
</protein>
<comment type="caution">
    <text evidence="2">The sequence shown here is derived from an EMBL/GenBank/DDBJ whole genome shotgun (WGS) entry which is preliminary data.</text>
</comment>
<keyword evidence="3" id="KW-1185">Reference proteome</keyword>
<dbReference type="Proteomes" id="UP000789759">
    <property type="component" value="Unassembled WGS sequence"/>
</dbReference>
<sequence length="261" mass="29619">MMDTDAALKLLVSGPITPQMIAHVARKAAEVIPCDPPPTSQQQTSQLTNIVRALGDDNQPLPPLITFIHRLVVKSNVSTATFLSTIVYLDRLRNKLPKLARGMHCTRHRVFLATLIVASKYLNDSSPRNKYWSRFSGIYTVSKVNLMERQFLSLLDYDLRIHKSDLELHLSPLLKTLQTLPKLNINPQGLIGTDEENDKIIFYDEPISTTFNELCKLTPPYERLKDRYGTDAFNSHCGQSVILPPPILSSNIIREMYTKLY</sequence>
<gene>
    <name evidence="2" type="ORF">CPELLU_LOCUS295</name>
</gene>
<dbReference type="GO" id="GO:0000307">
    <property type="term" value="C:cyclin-dependent protein kinase holoenzyme complex"/>
    <property type="evidence" value="ECO:0007669"/>
    <property type="project" value="TreeGrafter"/>
</dbReference>
<dbReference type="InterPro" id="IPR036915">
    <property type="entry name" value="Cyclin-like_sf"/>
</dbReference>
<dbReference type="InterPro" id="IPR013922">
    <property type="entry name" value="Cyclin_PHO80-like"/>
</dbReference>
<dbReference type="GO" id="GO:0016538">
    <property type="term" value="F:cyclin-dependent protein serine/threonine kinase regulator activity"/>
    <property type="evidence" value="ECO:0007669"/>
    <property type="project" value="TreeGrafter"/>
</dbReference>
<dbReference type="EMBL" id="CAJVQA010000070">
    <property type="protein sequence ID" value="CAG8454025.1"/>
    <property type="molecule type" value="Genomic_DNA"/>
</dbReference>
<dbReference type="SUPFAM" id="SSF47954">
    <property type="entry name" value="Cyclin-like"/>
    <property type="match status" value="1"/>
</dbReference>
<dbReference type="Pfam" id="PF00134">
    <property type="entry name" value="Cyclin_N"/>
    <property type="match status" value="1"/>
</dbReference>
<organism evidence="2 3">
    <name type="scientific">Cetraspora pellucida</name>
    <dbReference type="NCBI Taxonomy" id="1433469"/>
    <lineage>
        <taxon>Eukaryota</taxon>
        <taxon>Fungi</taxon>
        <taxon>Fungi incertae sedis</taxon>
        <taxon>Mucoromycota</taxon>
        <taxon>Glomeromycotina</taxon>
        <taxon>Glomeromycetes</taxon>
        <taxon>Diversisporales</taxon>
        <taxon>Gigasporaceae</taxon>
        <taxon>Cetraspora</taxon>
    </lineage>
</organism>
<dbReference type="Gene3D" id="1.10.472.10">
    <property type="entry name" value="Cyclin-like"/>
    <property type="match status" value="1"/>
</dbReference>
<dbReference type="GO" id="GO:0019901">
    <property type="term" value="F:protein kinase binding"/>
    <property type="evidence" value="ECO:0007669"/>
    <property type="project" value="InterPro"/>
</dbReference>
<evidence type="ECO:0000259" key="1">
    <source>
        <dbReference type="Pfam" id="PF00134"/>
    </source>
</evidence>